<feature type="compositionally biased region" description="Basic and acidic residues" evidence="1">
    <location>
        <begin position="35"/>
        <end position="53"/>
    </location>
</feature>
<evidence type="ECO:0000256" key="1">
    <source>
        <dbReference type="SAM" id="MobiDB-lite"/>
    </source>
</evidence>
<keyword evidence="3" id="KW-1185">Reference proteome</keyword>
<feature type="region of interest" description="Disordered" evidence="1">
    <location>
        <begin position="20"/>
        <end position="54"/>
    </location>
</feature>
<organism evidence="2 3">
    <name type="scientific">Pleuronectes platessa</name>
    <name type="common">European plaice</name>
    <dbReference type="NCBI Taxonomy" id="8262"/>
    <lineage>
        <taxon>Eukaryota</taxon>
        <taxon>Metazoa</taxon>
        <taxon>Chordata</taxon>
        <taxon>Craniata</taxon>
        <taxon>Vertebrata</taxon>
        <taxon>Euteleostomi</taxon>
        <taxon>Actinopterygii</taxon>
        <taxon>Neopterygii</taxon>
        <taxon>Teleostei</taxon>
        <taxon>Neoteleostei</taxon>
        <taxon>Acanthomorphata</taxon>
        <taxon>Carangaria</taxon>
        <taxon>Pleuronectiformes</taxon>
        <taxon>Pleuronectoidei</taxon>
        <taxon>Pleuronectidae</taxon>
        <taxon>Pleuronectes</taxon>
    </lineage>
</organism>
<proteinExistence type="predicted"/>
<sequence length="108" mass="11516">MENEKPLNEKFDFLNQSEWESTASGGERQMAAAAAKRDGRESRRAREAGEREGNGACWLEAPRSWLAGGGSGLFHHGCELTGQRVSTGRQLPPPSPAQLCDCAAATGG</sequence>
<accession>A0A9N7YTI0</accession>
<gene>
    <name evidence="2" type="ORF">PLEPLA_LOCUS24586</name>
</gene>
<evidence type="ECO:0000313" key="2">
    <source>
        <dbReference type="EMBL" id="CAB1436553.1"/>
    </source>
</evidence>
<dbReference type="AlphaFoldDB" id="A0A9N7YTI0"/>
<dbReference type="EMBL" id="CADEAL010001902">
    <property type="protein sequence ID" value="CAB1436553.1"/>
    <property type="molecule type" value="Genomic_DNA"/>
</dbReference>
<name>A0A9N7YTI0_PLEPL</name>
<dbReference type="Proteomes" id="UP001153269">
    <property type="component" value="Unassembled WGS sequence"/>
</dbReference>
<reference evidence="2" key="1">
    <citation type="submission" date="2020-03" db="EMBL/GenBank/DDBJ databases">
        <authorList>
            <person name="Weist P."/>
        </authorList>
    </citation>
    <scope>NUCLEOTIDE SEQUENCE</scope>
</reference>
<protein>
    <submittedName>
        <fullName evidence="2">Uncharacterized protein</fullName>
    </submittedName>
</protein>
<comment type="caution">
    <text evidence="2">The sequence shown here is derived from an EMBL/GenBank/DDBJ whole genome shotgun (WGS) entry which is preliminary data.</text>
</comment>
<evidence type="ECO:0000313" key="3">
    <source>
        <dbReference type="Proteomes" id="UP001153269"/>
    </source>
</evidence>